<dbReference type="Gene3D" id="1.20.90.10">
    <property type="entry name" value="Phospholipase A2 domain"/>
    <property type="match status" value="1"/>
</dbReference>
<keyword evidence="1" id="KW-1133">Transmembrane helix</keyword>
<evidence type="ECO:0008006" key="4">
    <source>
        <dbReference type="Google" id="ProtNLM"/>
    </source>
</evidence>
<reference evidence="2 3" key="1">
    <citation type="submission" date="2024-10" db="EMBL/GenBank/DDBJ databases">
        <title>The Natural Products Discovery Center: Release of the First 8490 Sequenced Strains for Exploring Actinobacteria Biosynthetic Diversity.</title>
        <authorList>
            <person name="Kalkreuter E."/>
            <person name="Kautsar S.A."/>
            <person name="Yang D."/>
            <person name="Bader C.D."/>
            <person name="Teijaro C.N."/>
            <person name="Fluegel L."/>
            <person name="Davis C.M."/>
            <person name="Simpson J.R."/>
            <person name="Lauterbach L."/>
            <person name="Steele A.D."/>
            <person name="Gui C."/>
            <person name="Meng S."/>
            <person name="Li G."/>
            <person name="Viehrig K."/>
            <person name="Ye F."/>
            <person name="Su P."/>
            <person name="Kiefer A.F."/>
            <person name="Nichols A."/>
            <person name="Cepeda A.J."/>
            <person name="Yan W."/>
            <person name="Fan B."/>
            <person name="Jiang Y."/>
            <person name="Adhikari A."/>
            <person name="Zheng C.-J."/>
            <person name="Schuster L."/>
            <person name="Cowan T.M."/>
            <person name="Smanski M.J."/>
            <person name="Chevrette M.G."/>
            <person name="De Carvalho L.P.S."/>
            <person name="Shen B."/>
        </authorList>
    </citation>
    <scope>NUCLEOTIDE SEQUENCE [LARGE SCALE GENOMIC DNA]</scope>
    <source>
        <strain evidence="2 3">NPDC002593</strain>
    </source>
</reference>
<keyword evidence="3" id="KW-1185">Reference proteome</keyword>
<protein>
    <recommendedName>
        <fullName evidence="4">Phospholipase A2</fullName>
    </recommendedName>
</protein>
<keyword evidence="1" id="KW-0472">Membrane</keyword>
<name>A0ABW6S7N7_9NOCA</name>
<keyword evidence="1" id="KW-0812">Transmembrane</keyword>
<dbReference type="Proteomes" id="UP001601992">
    <property type="component" value="Unassembled WGS sequence"/>
</dbReference>
<dbReference type="EMBL" id="JBIAQY010000010">
    <property type="protein sequence ID" value="MFF3571460.1"/>
    <property type="molecule type" value="Genomic_DNA"/>
</dbReference>
<accession>A0ABW6S7N7</accession>
<comment type="caution">
    <text evidence="2">The sequence shown here is derived from an EMBL/GenBank/DDBJ whole genome shotgun (WGS) entry which is preliminary data.</text>
</comment>
<gene>
    <name evidence="2" type="ORF">ACFYXQ_27140</name>
</gene>
<dbReference type="InterPro" id="IPR036444">
    <property type="entry name" value="PLipase_A2_dom_sf"/>
</dbReference>
<organism evidence="2 3">
    <name type="scientific">Nocardia jiangxiensis</name>
    <dbReference type="NCBI Taxonomy" id="282685"/>
    <lineage>
        <taxon>Bacteria</taxon>
        <taxon>Bacillati</taxon>
        <taxon>Actinomycetota</taxon>
        <taxon>Actinomycetes</taxon>
        <taxon>Mycobacteriales</taxon>
        <taxon>Nocardiaceae</taxon>
        <taxon>Nocardia</taxon>
    </lineage>
</organism>
<evidence type="ECO:0000313" key="3">
    <source>
        <dbReference type="Proteomes" id="UP001601992"/>
    </source>
</evidence>
<proteinExistence type="predicted"/>
<dbReference type="RefSeq" id="WP_387405399.1">
    <property type="nucleotide sequence ID" value="NZ_JBIAQY010000010.1"/>
</dbReference>
<dbReference type="SUPFAM" id="SSF48619">
    <property type="entry name" value="Phospholipase A2, PLA2"/>
    <property type="match status" value="1"/>
</dbReference>
<sequence>MVAAFVVAQPVAGATAGAAGGENSAARVAVAGLTGPHPGNVVLPADFAAERGYRPVVADGLLVDPGGDCSSPVRLPAEFRTACQAHDLGYDLLRYADDHGQPLGTWARQAIDAVLEQRMQAACDDRHGLHRTGCRTMATVAGTAVDLNSRRQNYATPRPEYLFGIRLGGEHFGYQFLAIAAPAALVLSALALLITESMRGRRRRNPASSDRAETTR</sequence>
<evidence type="ECO:0000313" key="2">
    <source>
        <dbReference type="EMBL" id="MFF3571460.1"/>
    </source>
</evidence>
<evidence type="ECO:0000256" key="1">
    <source>
        <dbReference type="SAM" id="Phobius"/>
    </source>
</evidence>
<feature type="transmembrane region" description="Helical" evidence="1">
    <location>
        <begin position="172"/>
        <end position="194"/>
    </location>
</feature>